<keyword evidence="1" id="KW-0812">Transmembrane</keyword>
<dbReference type="Proteomes" id="UP001501600">
    <property type="component" value="Unassembled WGS sequence"/>
</dbReference>
<reference evidence="3" key="1">
    <citation type="journal article" date="2019" name="Int. J. Syst. Evol. Microbiol.">
        <title>The Global Catalogue of Microorganisms (GCM) 10K type strain sequencing project: providing services to taxonomists for standard genome sequencing and annotation.</title>
        <authorList>
            <consortium name="The Broad Institute Genomics Platform"/>
            <consortium name="The Broad Institute Genome Sequencing Center for Infectious Disease"/>
            <person name="Wu L."/>
            <person name="Ma J."/>
        </authorList>
    </citation>
    <scope>NUCLEOTIDE SEQUENCE [LARGE SCALE GENOMIC DNA]</scope>
    <source>
        <strain evidence="3">JCM 18720</strain>
    </source>
</reference>
<feature type="transmembrane region" description="Helical" evidence="1">
    <location>
        <begin position="88"/>
        <end position="106"/>
    </location>
</feature>
<name>A0ABP9S4G6_9GAMM</name>
<comment type="caution">
    <text evidence="2">The sequence shown here is derived from an EMBL/GenBank/DDBJ whole genome shotgun (WGS) entry which is preliminary data.</text>
</comment>
<dbReference type="EMBL" id="BAABLF010000010">
    <property type="protein sequence ID" value="GAA5191264.1"/>
    <property type="molecule type" value="Genomic_DNA"/>
</dbReference>
<accession>A0ABP9S4G6</accession>
<evidence type="ECO:0000313" key="3">
    <source>
        <dbReference type="Proteomes" id="UP001501600"/>
    </source>
</evidence>
<keyword evidence="3" id="KW-1185">Reference proteome</keyword>
<keyword evidence="1" id="KW-1133">Transmembrane helix</keyword>
<feature type="transmembrane region" description="Helical" evidence="1">
    <location>
        <begin position="118"/>
        <end position="137"/>
    </location>
</feature>
<protein>
    <recommendedName>
        <fullName evidence="4">DoxX-like family protein</fullName>
    </recommendedName>
</protein>
<keyword evidence="1" id="KW-0472">Membrane</keyword>
<dbReference type="RefSeq" id="WP_345316698.1">
    <property type="nucleotide sequence ID" value="NZ_BAABLF010000010.1"/>
</dbReference>
<evidence type="ECO:0000256" key="1">
    <source>
        <dbReference type="SAM" id="Phobius"/>
    </source>
</evidence>
<evidence type="ECO:0000313" key="2">
    <source>
        <dbReference type="EMBL" id="GAA5191264.1"/>
    </source>
</evidence>
<feature type="transmembrane region" description="Helical" evidence="1">
    <location>
        <begin position="12"/>
        <end position="34"/>
    </location>
</feature>
<gene>
    <name evidence="2" type="ORF">GCM10025772_17680</name>
</gene>
<evidence type="ECO:0008006" key="4">
    <source>
        <dbReference type="Google" id="ProtNLM"/>
    </source>
</evidence>
<sequence>MTALREHPPAPWHLWLVAILAIAWNAMGALDYYLTQSGDAEYLSAFTPEQVAFFTGFPAWVDASWAVAVWGGLLGALLLLLRKSLAVPVLLISLLAMVLTTIHNYLLMDGLQVMGDPFSLTFTLVIFLVALFLLRYANRQRRNGVLR</sequence>
<organism evidence="2 3">
    <name type="scientific">Ferrimonas gelatinilytica</name>
    <dbReference type="NCBI Taxonomy" id="1255257"/>
    <lineage>
        <taxon>Bacteria</taxon>
        <taxon>Pseudomonadati</taxon>
        <taxon>Pseudomonadota</taxon>
        <taxon>Gammaproteobacteria</taxon>
        <taxon>Alteromonadales</taxon>
        <taxon>Ferrimonadaceae</taxon>
        <taxon>Ferrimonas</taxon>
    </lineage>
</organism>
<feature type="transmembrane region" description="Helical" evidence="1">
    <location>
        <begin position="63"/>
        <end position="81"/>
    </location>
</feature>
<proteinExistence type="predicted"/>